<dbReference type="Proteomes" id="UP000633263">
    <property type="component" value="Unassembled WGS sequence"/>
</dbReference>
<keyword evidence="7" id="KW-1185">Reference proteome</keyword>
<comment type="function">
    <text evidence="4">Involved in the assembly of lipopolysaccharide (LPS). Required for the translocation of LPS from the inner membrane to the outer membrane. May form a bridge between the inner membrane and the outer membrane, via interactions with LptC and LptD, thereby facilitating LPS transfer across the periplasm.</text>
</comment>
<dbReference type="PANTHER" id="PTHR36504:SF1">
    <property type="entry name" value="LIPOPOLYSACCHARIDE EXPORT SYSTEM PROTEIN LPTA"/>
    <property type="match status" value="1"/>
</dbReference>
<dbReference type="NCBIfam" id="TIGR03002">
    <property type="entry name" value="outer_YhbN_LptA"/>
    <property type="match status" value="1"/>
</dbReference>
<evidence type="ECO:0000259" key="5">
    <source>
        <dbReference type="Pfam" id="PF03968"/>
    </source>
</evidence>
<keyword evidence="3 4" id="KW-0574">Periplasm</keyword>
<evidence type="ECO:0000313" key="6">
    <source>
        <dbReference type="EMBL" id="GGI88813.1"/>
    </source>
</evidence>
<dbReference type="EMBL" id="BMNN01000001">
    <property type="protein sequence ID" value="GGI88813.1"/>
    <property type="molecule type" value="Genomic_DNA"/>
</dbReference>
<dbReference type="Pfam" id="PF03968">
    <property type="entry name" value="LptD_N"/>
    <property type="match status" value="1"/>
</dbReference>
<name>A0ABQ2CJF5_9GAMM</name>
<dbReference type="InterPro" id="IPR014340">
    <property type="entry name" value="LptA"/>
</dbReference>
<keyword evidence="1 4" id="KW-0813">Transport</keyword>
<sequence precursor="true">MRRIRILCLALLTSVATPLAAQSDDASQPIRIQANAATLDDNKNLAVYTGNVIITQGSMRLTGSRVTLTLDNNGEAQKLVSTGSPATFRQTPPDGKRVDARALTIEYHADTERVILIQDAFLEQAGNTFQGQRVNYDIQRQIVDAGRATSDDGDAAERIEIVIQPRKRTEPANNDDET</sequence>
<dbReference type="Gene3D" id="2.60.450.10">
    <property type="entry name" value="Lipopolysaccharide (LPS) transport protein A like domain"/>
    <property type="match status" value="1"/>
</dbReference>
<dbReference type="HAMAP" id="MF_01914">
    <property type="entry name" value="LPS_assembly_LptA"/>
    <property type="match status" value="1"/>
</dbReference>
<reference evidence="7" key="1">
    <citation type="journal article" date="2019" name="Int. J. Syst. Evol. Microbiol.">
        <title>The Global Catalogue of Microorganisms (GCM) 10K type strain sequencing project: providing services to taxonomists for standard genome sequencing and annotation.</title>
        <authorList>
            <consortium name="The Broad Institute Genomics Platform"/>
            <consortium name="The Broad Institute Genome Sequencing Center for Infectious Disease"/>
            <person name="Wu L."/>
            <person name="Ma J."/>
        </authorList>
    </citation>
    <scope>NUCLEOTIDE SEQUENCE [LARGE SCALE GENOMIC DNA]</scope>
    <source>
        <strain evidence="7">JCM 11590</strain>
    </source>
</reference>
<dbReference type="RefSeq" id="WP_188634699.1">
    <property type="nucleotide sequence ID" value="NZ_BMNN01000001.1"/>
</dbReference>
<gene>
    <name evidence="4 6" type="primary">lptA</name>
    <name evidence="6" type="ORF">GCM10009083_01500</name>
</gene>
<feature type="signal peptide" evidence="4">
    <location>
        <begin position="1"/>
        <end position="20"/>
    </location>
</feature>
<evidence type="ECO:0000256" key="3">
    <source>
        <dbReference type="ARBA" id="ARBA00022764"/>
    </source>
</evidence>
<proteinExistence type="inferred from homology"/>
<comment type="caution">
    <text evidence="6">The sequence shown here is derived from an EMBL/GenBank/DDBJ whole genome shotgun (WGS) entry which is preliminary data.</text>
</comment>
<evidence type="ECO:0000256" key="1">
    <source>
        <dbReference type="ARBA" id="ARBA00022448"/>
    </source>
</evidence>
<dbReference type="InterPro" id="IPR052037">
    <property type="entry name" value="LPS_export_LptA"/>
</dbReference>
<keyword evidence="2 4" id="KW-0732">Signal</keyword>
<feature type="chain" id="PRO_5044913526" description="Lipopolysaccharide export system protein LptA" evidence="4">
    <location>
        <begin position="21"/>
        <end position="178"/>
    </location>
</feature>
<evidence type="ECO:0000256" key="2">
    <source>
        <dbReference type="ARBA" id="ARBA00022729"/>
    </source>
</evidence>
<comment type="subcellular location">
    <subcellularLocation>
        <location evidence="4">Periplasm</location>
    </subcellularLocation>
</comment>
<evidence type="ECO:0000313" key="7">
    <source>
        <dbReference type="Proteomes" id="UP000633263"/>
    </source>
</evidence>
<dbReference type="PANTHER" id="PTHR36504">
    <property type="entry name" value="LIPOPOLYSACCHARIDE EXPORT SYSTEM PROTEIN LPTA"/>
    <property type="match status" value="1"/>
</dbReference>
<comment type="similarity">
    <text evidence="4">Belongs to the LptA family.</text>
</comment>
<evidence type="ECO:0000256" key="4">
    <source>
        <dbReference type="HAMAP-Rule" id="MF_01914"/>
    </source>
</evidence>
<protein>
    <recommendedName>
        <fullName evidence="4">Lipopolysaccharide export system protein LptA</fullName>
    </recommendedName>
</protein>
<feature type="domain" description="Organic solvent tolerance-like N-terminal" evidence="5">
    <location>
        <begin position="32"/>
        <end position="141"/>
    </location>
</feature>
<accession>A0ABQ2CJF5</accession>
<organism evidence="6 7">
    <name type="scientific">Halopseudomonas pertucinogena</name>
    <dbReference type="NCBI Taxonomy" id="86175"/>
    <lineage>
        <taxon>Bacteria</taxon>
        <taxon>Pseudomonadati</taxon>
        <taxon>Pseudomonadota</taxon>
        <taxon>Gammaproteobacteria</taxon>
        <taxon>Pseudomonadales</taxon>
        <taxon>Pseudomonadaceae</taxon>
        <taxon>Halopseudomonas</taxon>
    </lineage>
</organism>
<comment type="subunit">
    <text evidence="4">Component of the lipopolysaccharide transport and assembly complex.</text>
</comment>
<dbReference type="InterPro" id="IPR005653">
    <property type="entry name" value="OstA-like_N"/>
</dbReference>